<proteinExistence type="predicted"/>
<dbReference type="AlphaFoldDB" id="A0A8H5FIL5"/>
<gene>
    <name evidence="2" type="ORF">D9758_016537</name>
</gene>
<reference evidence="2 3" key="1">
    <citation type="journal article" date="2020" name="ISME J.">
        <title>Uncovering the hidden diversity of litter-decomposition mechanisms in mushroom-forming fungi.</title>
        <authorList>
            <person name="Floudas D."/>
            <person name="Bentzer J."/>
            <person name="Ahren D."/>
            <person name="Johansson T."/>
            <person name="Persson P."/>
            <person name="Tunlid A."/>
        </authorList>
    </citation>
    <scope>NUCLEOTIDE SEQUENCE [LARGE SCALE GENOMIC DNA]</scope>
    <source>
        <strain evidence="2 3">CBS 291.85</strain>
    </source>
</reference>
<keyword evidence="3" id="KW-1185">Reference proteome</keyword>
<feature type="compositionally biased region" description="Low complexity" evidence="1">
    <location>
        <begin position="56"/>
        <end position="66"/>
    </location>
</feature>
<dbReference type="Proteomes" id="UP000559256">
    <property type="component" value="Unassembled WGS sequence"/>
</dbReference>
<dbReference type="OrthoDB" id="3032860at2759"/>
<evidence type="ECO:0000256" key="1">
    <source>
        <dbReference type="SAM" id="MobiDB-lite"/>
    </source>
</evidence>
<organism evidence="2 3">
    <name type="scientific">Tetrapyrgos nigripes</name>
    <dbReference type="NCBI Taxonomy" id="182062"/>
    <lineage>
        <taxon>Eukaryota</taxon>
        <taxon>Fungi</taxon>
        <taxon>Dikarya</taxon>
        <taxon>Basidiomycota</taxon>
        <taxon>Agaricomycotina</taxon>
        <taxon>Agaricomycetes</taxon>
        <taxon>Agaricomycetidae</taxon>
        <taxon>Agaricales</taxon>
        <taxon>Marasmiineae</taxon>
        <taxon>Marasmiaceae</taxon>
        <taxon>Tetrapyrgos</taxon>
    </lineage>
</organism>
<protein>
    <submittedName>
        <fullName evidence="2">Uncharacterized protein</fullName>
    </submittedName>
</protein>
<feature type="region of interest" description="Disordered" evidence="1">
    <location>
        <begin position="53"/>
        <end position="77"/>
    </location>
</feature>
<dbReference type="Pfam" id="PF14223">
    <property type="entry name" value="Retrotran_gag_2"/>
    <property type="match status" value="1"/>
</dbReference>
<evidence type="ECO:0000313" key="2">
    <source>
        <dbReference type="EMBL" id="KAF5338545.1"/>
    </source>
</evidence>
<accession>A0A8H5FIL5</accession>
<dbReference type="EMBL" id="JAACJM010000195">
    <property type="protein sequence ID" value="KAF5338545.1"/>
    <property type="molecule type" value="Genomic_DNA"/>
</dbReference>
<sequence length="239" mass="26504">MIGDEDERGAASSIQQRVRIICEFLCSICWSYWGHYHPPGSAATTGDIALHSPLNSKSSGGSTTASSEEDGPTVSDMEVREWDKDNNKAMGAIKLHISSDIHQDIKGLTTARKMWRQLARDFGKASTSAVYNDFKCLLNVSIPPNDYPGPALDKIFVLFKKMEEVTEGEVKIPTFLKTMVLFLKLPDPFANLVQKETMDTINNLGQTNFKNLKSAIISIWAGKDTRTSRPYANCLIAIK</sequence>
<comment type="caution">
    <text evidence="2">The sequence shown here is derived from an EMBL/GenBank/DDBJ whole genome shotgun (WGS) entry which is preliminary data.</text>
</comment>
<name>A0A8H5FIL5_9AGAR</name>
<evidence type="ECO:0000313" key="3">
    <source>
        <dbReference type="Proteomes" id="UP000559256"/>
    </source>
</evidence>